<proteinExistence type="predicted"/>
<sequence length="66" mass="7590">MVYTIIFLLFCLLHRSLGKLKPSIVAEQFRLQTCSYKNYGHQASDGYQLNNATSQEDKRMVTSVEC</sequence>
<reference evidence="2" key="1">
    <citation type="submission" date="2018-04" db="EMBL/GenBank/DDBJ databases">
        <title>Comparative Analysis of Homologous Sequences of Saccharum officinarum and Saccharum spontaneum Reveals Independent Polyploidization Events.</title>
        <authorList>
            <person name="Sharma A."/>
            <person name="Song J."/>
            <person name="Lin Q."/>
            <person name="Singh R."/>
            <person name="Ramos N."/>
            <person name="Wang K."/>
            <person name="Zhang J."/>
            <person name="Ming R."/>
            <person name="Yu Q."/>
        </authorList>
    </citation>
    <scope>NUCLEOTIDE SEQUENCE</scope>
</reference>
<evidence type="ECO:0000313" key="2">
    <source>
        <dbReference type="EMBL" id="AWA45148.1"/>
    </source>
</evidence>
<accession>A0A678TH29</accession>
<feature type="signal peptide" evidence="1">
    <location>
        <begin position="1"/>
        <end position="18"/>
    </location>
</feature>
<name>A0A678TH29_SACOF</name>
<protein>
    <recommendedName>
        <fullName evidence="3">Secreted protein</fullName>
    </recommendedName>
</protein>
<dbReference type="EMBL" id="MH182579">
    <property type="protein sequence ID" value="AWA45148.1"/>
    <property type="molecule type" value="Genomic_DNA"/>
</dbReference>
<evidence type="ECO:0000256" key="1">
    <source>
        <dbReference type="SAM" id="SignalP"/>
    </source>
</evidence>
<organism evidence="2">
    <name type="scientific">Saccharum officinarum</name>
    <name type="common">Sugarcane</name>
    <dbReference type="NCBI Taxonomy" id="4547"/>
    <lineage>
        <taxon>Eukaryota</taxon>
        <taxon>Viridiplantae</taxon>
        <taxon>Streptophyta</taxon>
        <taxon>Embryophyta</taxon>
        <taxon>Tracheophyta</taxon>
        <taxon>Spermatophyta</taxon>
        <taxon>Magnoliopsida</taxon>
        <taxon>Liliopsida</taxon>
        <taxon>Poales</taxon>
        <taxon>Poaceae</taxon>
        <taxon>PACMAD clade</taxon>
        <taxon>Panicoideae</taxon>
        <taxon>Andropogonodae</taxon>
        <taxon>Andropogoneae</taxon>
        <taxon>Saccharinae</taxon>
        <taxon>Saccharum</taxon>
        <taxon>Saccharum officinarum species complex</taxon>
    </lineage>
</organism>
<keyword evidence="1" id="KW-0732">Signal</keyword>
<dbReference type="AlphaFoldDB" id="A0A678TH29"/>
<gene>
    <name evidence="2" type="ORF">SO169D19_000002</name>
</gene>
<evidence type="ECO:0008006" key="3">
    <source>
        <dbReference type="Google" id="ProtNLM"/>
    </source>
</evidence>
<feature type="chain" id="PRO_5025685734" description="Secreted protein" evidence="1">
    <location>
        <begin position="19"/>
        <end position="66"/>
    </location>
</feature>